<feature type="compositionally biased region" description="Basic and acidic residues" evidence="1">
    <location>
        <begin position="13"/>
        <end position="24"/>
    </location>
</feature>
<evidence type="ECO:0000313" key="2">
    <source>
        <dbReference type="EMBL" id="BDZ53077.1"/>
    </source>
</evidence>
<accession>A0ABN6Y6U1</accession>
<dbReference type="Proteomes" id="UP001321477">
    <property type="component" value="Chromosome"/>
</dbReference>
<evidence type="ECO:0000313" key="3">
    <source>
        <dbReference type="Proteomes" id="UP001321477"/>
    </source>
</evidence>
<protein>
    <submittedName>
        <fullName evidence="2">Uncharacterized protein</fullName>
    </submittedName>
</protein>
<feature type="compositionally biased region" description="Low complexity" evidence="1">
    <location>
        <begin position="1"/>
        <end position="12"/>
    </location>
</feature>
<gene>
    <name evidence="2" type="ORF">GCM10025870_01500</name>
</gene>
<reference evidence="3" key="1">
    <citation type="journal article" date="2019" name="Int. J. Syst. Evol. Microbiol.">
        <title>The Global Catalogue of Microorganisms (GCM) 10K type strain sequencing project: providing services to taxonomists for standard genome sequencing and annotation.</title>
        <authorList>
            <consortium name="The Broad Institute Genomics Platform"/>
            <consortium name="The Broad Institute Genome Sequencing Center for Infectious Disease"/>
            <person name="Wu L."/>
            <person name="Ma J."/>
        </authorList>
    </citation>
    <scope>NUCLEOTIDE SEQUENCE [LARGE SCALE GENOMIC DNA]</scope>
    <source>
        <strain evidence="3">NBRC 109019</strain>
    </source>
</reference>
<name>A0ABN6Y6U1_9MICO</name>
<feature type="region of interest" description="Disordered" evidence="1">
    <location>
        <begin position="1"/>
        <end position="35"/>
    </location>
</feature>
<proteinExistence type="predicted"/>
<evidence type="ECO:0000256" key="1">
    <source>
        <dbReference type="SAM" id="MobiDB-lite"/>
    </source>
</evidence>
<organism evidence="2 3">
    <name type="scientific">Agromyces marinus</name>
    <dbReference type="NCBI Taxonomy" id="1389020"/>
    <lineage>
        <taxon>Bacteria</taxon>
        <taxon>Bacillati</taxon>
        <taxon>Actinomycetota</taxon>
        <taxon>Actinomycetes</taxon>
        <taxon>Micrococcales</taxon>
        <taxon>Microbacteriaceae</taxon>
        <taxon>Agromyces</taxon>
    </lineage>
</organism>
<sequence>MQGAPHGPGADDAPPRERGVDRLGARRRHARADRPLGRTEILRLDGAETLDDGGGIVGERAEAVRLQAHRASARGRCDRSGCHGLSLAWTADTRHPLCLR</sequence>
<dbReference type="EMBL" id="AP027734">
    <property type="protein sequence ID" value="BDZ53077.1"/>
    <property type="molecule type" value="Genomic_DNA"/>
</dbReference>
<keyword evidence="3" id="KW-1185">Reference proteome</keyword>